<evidence type="ECO:0000313" key="3">
    <source>
        <dbReference type="Proteomes" id="UP000298050"/>
    </source>
</evidence>
<dbReference type="InterPro" id="IPR052164">
    <property type="entry name" value="Anthracycline_SecMetBiosynth"/>
</dbReference>
<keyword evidence="3" id="KW-1185">Reference proteome</keyword>
<accession>A0A4Z0M3X3</accession>
<dbReference type="CDD" id="cd07247">
    <property type="entry name" value="SgaA_N_like"/>
    <property type="match status" value="1"/>
</dbReference>
<dbReference type="PROSITE" id="PS51819">
    <property type="entry name" value="VOC"/>
    <property type="match status" value="1"/>
</dbReference>
<dbReference type="InterPro" id="IPR037523">
    <property type="entry name" value="VOC_core"/>
</dbReference>
<gene>
    <name evidence="2" type="ORF">E4634_09390</name>
</gene>
<proteinExistence type="predicted"/>
<comment type="caution">
    <text evidence="2">The sequence shown here is derived from an EMBL/GenBank/DDBJ whole genome shotgun (WGS) entry which is preliminary data.</text>
</comment>
<dbReference type="PANTHER" id="PTHR33993:SF1">
    <property type="entry name" value="GLYOXALASE FAMILY PROTEIN"/>
    <property type="match status" value="1"/>
</dbReference>
<evidence type="ECO:0000313" key="2">
    <source>
        <dbReference type="EMBL" id="TGD74322.1"/>
    </source>
</evidence>
<organism evidence="2 3">
    <name type="scientific">Mangrovimicrobium sediminis</name>
    <dbReference type="NCBI Taxonomy" id="2562682"/>
    <lineage>
        <taxon>Bacteria</taxon>
        <taxon>Pseudomonadati</taxon>
        <taxon>Pseudomonadota</taxon>
        <taxon>Gammaproteobacteria</taxon>
        <taxon>Cellvibrionales</taxon>
        <taxon>Halieaceae</taxon>
        <taxon>Mangrovimicrobium</taxon>
    </lineage>
</organism>
<dbReference type="Gene3D" id="3.10.180.10">
    <property type="entry name" value="2,3-Dihydroxybiphenyl 1,2-Dioxygenase, domain 1"/>
    <property type="match status" value="1"/>
</dbReference>
<dbReference type="EMBL" id="SRLE01000006">
    <property type="protein sequence ID" value="TGD74322.1"/>
    <property type="molecule type" value="Genomic_DNA"/>
</dbReference>
<evidence type="ECO:0000259" key="1">
    <source>
        <dbReference type="PROSITE" id="PS51819"/>
    </source>
</evidence>
<protein>
    <submittedName>
        <fullName evidence="2">VOC family protein</fullName>
    </submittedName>
</protein>
<dbReference type="PANTHER" id="PTHR33993">
    <property type="entry name" value="GLYOXALASE-RELATED"/>
    <property type="match status" value="1"/>
</dbReference>
<dbReference type="RefSeq" id="WP_135443152.1">
    <property type="nucleotide sequence ID" value="NZ_SRLE01000006.1"/>
</dbReference>
<dbReference type="OrthoDB" id="9792323at2"/>
<feature type="domain" description="VOC" evidence="1">
    <location>
        <begin position="6"/>
        <end position="121"/>
    </location>
</feature>
<dbReference type="Pfam" id="PF00903">
    <property type="entry name" value="Glyoxalase"/>
    <property type="match status" value="1"/>
</dbReference>
<dbReference type="SUPFAM" id="SSF54593">
    <property type="entry name" value="Glyoxalase/Bleomycin resistance protein/Dihydroxybiphenyl dioxygenase"/>
    <property type="match status" value="1"/>
</dbReference>
<dbReference type="Proteomes" id="UP000298050">
    <property type="component" value="Unassembled WGS sequence"/>
</dbReference>
<dbReference type="InterPro" id="IPR029068">
    <property type="entry name" value="Glyas_Bleomycin-R_OHBP_Dase"/>
</dbReference>
<sequence length="121" mass="12874">MPEHHKLDYVEFRTPDLAASKAFFHAAFGWNFVDYGPDYTAFSGEGLDGGLFRGAAPATADGGAPLLVFYSAALEGSEAAVTAAGGRVVREIFSFPGGRRFHFVEPGGNELAVWSDRDADG</sequence>
<reference evidence="2 3" key="1">
    <citation type="submission" date="2019-04" db="EMBL/GenBank/DDBJ databases">
        <title>Taxonomy of novel Haliea sp. from mangrove soil of West Coast of India.</title>
        <authorList>
            <person name="Verma A."/>
            <person name="Kumar P."/>
            <person name="Krishnamurthi S."/>
        </authorList>
    </citation>
    <scope>NUCLEOTIDE SEQUENCE [LARGE SCALE GENOMIC DNA]</scope>
    <source>
        <strain evidence="2 3">SAOS-164</strain>
    </source>
</reference>
<dbReference type="InterPro" id="IPR004360">
    <property type="entry name" value="Glyas_Fos-R_dOase_dom"/>
</dbReference>
<dbReference type="AlphaFoldDB" id="A0A4Z0M3X3"/>
<name>A0A4Z0M3X3_9GAMM</name>